<reference evidence="2 3" key="1">
    <citation type="submission" date="2019-11" db="EMBL/GenBank/DDBJ databases">
        <title>Comparative genomics of hydrocarbon-degrading Desulfosarcina strains.</title>
        <authorList>
            <person name="Watanabe M."/>
            <person name="Kojima H."/>
            <person name="Fukui M."/>
        </authorList>
    </citation>
    <scope>NUCLEOTIDE SEQUENCE [LARGE SCALE GENOMIC DNA]</scope>
    <source>
        <strain evidence="2 3">28bB2T</strain>
    </source>
</reference>
<protein>
    <submittedName>
        <fullName evidence="2">Uncharacterized protein</fullName>
    </submittedName>
</protein>
<organism evidence="2 3">
    <name type="scientific">Desulfosarcina ovata subsp. sediminis</name>
    <dbReference type="NCBI Taxonomy" id="885957"/>
    <lineage>
        <taxon>Bacteria</taxon>
        <taxon>Pseudomonadati</taxon>
        <taxon>Thermodesulfobacteriota</taxon>
        <taxon>Desulfobacteria</taxon>
        <taxon>Desulfobacterales</taxon>
        <taxon>Desulfosarcinaceae</taxon>
        <taxon>Desulfosarcina</taxon>
    </lineage>
</organism>
<sequence>MNTTDLIVLATMAGTIAVALGAFVPITKYLFDRGLVDRNQQAPNIIDFYKTYVAHTRKTTGRIGTAFWVHAVSAGLFIVIGVGYTIFRFILPRLG</sequence>
<evidence type="ECO:0000313" key="3">
    <source>
        <dbReference type="Proteomes" id="UP000425960"/>
    </source>
</evidence>
<name>A0A5K7ZGL0_9BACT</name>
<dbReference type="EMBL" id="AP021876">
    <property type="protein sequence ID" value="BBO80474.1"/>
    <property type="molecule type" value="Genomic_DNA"/>
</dbReference>
<keyword evidence="1" id="KW-0812">Transmembrane</keyword>
<proteinExistence type="predicted"/>
<dbReference type="Proteomes" id="UP000425960">
    <property type="component" value="Chromosome"/>
</dbReference>
<evidence type="ECO:0000256" key="1">
    <source>
        <dbReference type="SAM" id="Phobius"/>
    </source>
</evidence>
<dbReference type="RefSeq" id="WP_155321418.1">
    <property type="nucleotide sequence ID" value="NZ_AP021876.1"/>
</dbReference>
<gene>
    <name evidence="2" type="ORF">DSCO28_10400</name>
</gene>
<dbReference type="AlphaFoldDB" id="A0A5K7ZGL0"/>
<accession>A0A5K7ZGL0</accession>
<keyword evidence="1" id="KW-0472">Membrane</keyword>
<feature type="transmembrane region" description="Helical" evidence="1">
    <location>
        <begin position="67"/>
        <end position="91"/>
    </location>
</feature>
<feature type="transmembrane region" description="Helical" evidence="1">
    <location>
        <begin position="6"/>
        <end position="31"/>
    </location>
</feature>
<evidence type="ECO:0000313" key="2">
    <source>
        <dbReference type="EMBL" id="BBO80474.1"/>
    </source>
</evidence>
<dbReference type="KEGG" id="dov:DSCO28_10400"/>
<keyword evidence="1" id="KW-1133">Transmembrane helix</keyword>